<proteinExistence type="predicted"/>
<keyword evidence="1" id="KW-0812">Transmembrane</keyword>
<dbReference type="Proteomes" id="UP000183180">
    <property type="component" value="Unassembled WGS sequence"/>
</dbReference>
<gene>
    <name evidence="2" type="ORF">SAMN04488548_1341829</name>
</gene>
<dbReference type="STRING" id="158898.SAMN04488548_1341829"/>
<keyword evidence="1" id="KW-1133">Transmembrane helix</keyword>
<dbReference type="RefSeq" id="WP_074850145.1">
    <property type="nucleotide sequence ID" value="NZ_FNLM01000034.1"/>
</dbReference>
<evidence type="ECO:0000313" key="3">
    <source>
        <dbReference type="Proteomes" id="UP000183180"/>
    </source>
</evidence>
<reference evidence="2 3" key="1">
    <citation type="submission" date="2016-10" db="EMBL/GenBank/DDBJ databases">
        <authorList>
            <person name="de Groot N.N."/>
        </authorList>
    </citation>
    <scope>NUCLEOTIDE SEQUENCE [LARGE SCALE GENOMIC DNA]</scope>
    <source>
        <strain evidence="2 3">DSM 44215</strain>
    </source>
</reference>
<feature type="transmembrane region" description="Helical" evidence="1">
    <location>
        <begin position="167"/>
        <end position="200"/>
    </location>
</feature>
<protein>
    <submittedName>
        <fullName evidence="2">Uncharacterized protein</fullName>
    </submittedName>
</protein>
<organism evidence="2 3">
    <name type="scientific">Gordonia westfalica</name>
    <dbReference type="NCBI Taxonomy" id="158898"/>
    <lineage>
        <taxon>Bacteria</taxon>
        <taxon>Bacillati</taxon>
        <taxon>Actinomycetota</taxon>
        <taxon>Actinomycetes</taxon>
        <taxon>Mycobacteriales</taxon>
        <taxon>Gordoniaceae</taxon>
        <taxon>Gordonia</taxon>
    </lineage>
</organism>
<name>A0A1H2J7J3_9ACTN</name>
<evidence type="ECO:0000313" key="2">
    <source>
        <dbReference type="EMBL" id="SDU52434.1"/>
    </source>
</evidence>
<sequence length="214" mass="21778">MKDSGLGRATATLIGILLVSFAIAIPLAVVLAWPLIYVSESVLHLGCESSTIDGQQVWVCPDGIGYVFPGIALVVVLTVIGVVIGVLWRRDSLGPPEDRFTLAMIVSLAAGALALLVGAVIALCGVFDVSGAYGRWLITVVLAIAVASLAVLVALKQARLRATTNAIAALVVLCALMPVSGLGLPLVVVLAGGFAVAAAVYSTTRADHPSAALA</sequence>
<dbReference type="OrthoDB" id="5073801at2"/>
<dbReference type="EMBL" id="FNLM01000034">
    <property type="protein sequence ID" value="SDU52434.1"/>
    <property type="molecule type" value="Genomic_DNA"/>
</dbReference>
<feature type="transmembrane region" description="Helical" evidence="1">
    <location>
        <begin position="133"/>
        <end position="155"/>
    </location>
</feature>
<dbReference type="AlphaFoldDB" id="A0A1H2J7J3"/>
<evidence type="ECO:0000256" key="1">
    <source>
        <dbReference type="SAM" id="Phobius"/>
    </source>
</evidence>
<accession>A0A1H2J7J3</accession>
<feature type="transmembrane region" description="Helical" evidence="1">
    <location>
        <begin position="66"/>
        <end position="88"/>
    </location>
</feature>
<feature type="transmembrane region" description="Helical" evidence="1">
    <location>
        <begin position="100"/>
        <end position="127"/>
    </location>
</feature>
<keyword evidence="1" id="KW-0472">Membrane</keyword>
<feature type="transmembrane region" description="Helical" evidence="1">
    <location>
        <begin position="12"/>
        <end position="36"/>
    </location>
</feature>